<dbReference type="GO" id="GO:0004672">
    <property type="term" value="F:protein kinase activity"/>
    <property type="evidence" value="ECO:0007669"/>
    <property type="project" value="InterPro"/>
</dbReference>
<dbReference type="SUPFAM" id="SSF49879">
    <property type="entry name" value="SMAD/FHA domain"/>
    <property type="match status" value="1"/>
</dbReference>
<evidence type="ECO:0000256" key="2">
    <source>
        <dbReference type="ARBA" id="ARBA00022840"/>
    </source>
</evidence>
<dbReference type="Gene3D" id="1.10.510.10">
    <property type="entry name" value="Transferase(Phosphotransferase) domain 1"/>
    <property type="match status" value="1"/>
</dbReference>
<reference evidence="6" key="1">
    <citation type="submission" date="2021-06" db="EMBL/GenBank/DDBJ databases">
        <authorList>
            <person name="Kallberg Y."/>
            <person name="Tangrot J."/>
            <person name="Rosling A."/>
        </authorList>
    </citation>
    <scope>NUCLEOTIDE SEQUENCE</scope>
    <source>
        <strain evidence="6">AZ414A</strain>
    </source>
</reference>
<dbReference type="InterPro" id="IPR017441">
    <property type="entry name" value="Protein_kinase_ATP_BS"/>
</dbReference>
<keyword evidence="7" id="KW-1185">Reference proteome</keyword>
<dbReference type="OrthoDB" id="407410at2759"/>
<keyword evidence="1 3" id="KW-0547">Nucleotide-binding</keyword>
<dbReference type="PROSITE" id="PS50011">
    <property type="entry name" value="PROTEIN_KINASE_DOM"/>
    <property type="match status" value="1"/>
</dbReference>
<gene>
    <name evidence="6" type="ORF">DEBURN_LOCUS5677</name>
</gene>
<dbReference type="Gene3D" id="2.60.200.20">
    <property type="match status" value="1"/>
</dbReference>
<evidence type="ECO:0000313" key="6">
    <source>
        <dbReference type="EMBL" id="CAG8521337.1"/>
    </source>
</evidence>
<dbReference type="PROSITE" id="PS00108">
    <property type="entry name" value="PROTEIN_KINASE_ST"/>
    <property type="match status" value="1"/>
</dbReference>
<comment type="caution">
    <text evidence="6">The sequence shown here is derived from an EMBL/GenBank/DDBJ whole genome shotgun (WGS) entry which is preliminary data.</text>
</comment>
<feature type="region of interest" description="Disordered" evidence="4">
    <location>
        <begin position="22"/>
        <end position="43"/>
    </location>
</feature>
<evidence type="ECO:0000259" key="5">
    <source>
        <dbReference type="PROSITE" id="PS50011"/>
    </source>
</evidence>
<evidence type="ECO:0000313" key="7">
    <source>
        <dbReference type="Proteomes" id="UP000789706"/>
    </source>
</evidence>
<dbReference type="CDD" id="cd05117">
    <property type="entry name" value="STKc_CAMK"/>
    <property type="match status" value="1"/>
</dbReference>
<dbReference type="InterPro" id="IPR011009">
    <property type="entry name" value="Kinase-like_dom_sf"/>
</dbReference>
<name>A0A9N9FBD2_9GLOM</name>
<dbReference type="FunFam" id="1.10.510.10:FF:000571">
    <property type="entry name" value="Maternal embryonic leucine zipper kinase"/>
    <property type="match status" value="1"/>
</dbReference>
<organism evidence="6 7">
    <name type="scientific">Diversispora eburnea</name>
    <dbReference type="NCBI Taxonomy" id="1213867"/>
    <lineage>
        <taxon>Eukaryota</taxon>
        <taxon>Fungi</taxon>
        <taxon>Fungi incertae sedis</taxon>
        <taxon>Mucoromycota</taxon>
        <taxon>Glomeromycotina</taxon>
        <taxon>Glomeromycetes</taxon>
        <taxon>Diversisporales</taxon>
        <taxon>Diversisporaceae</taxon>
        <taxon>Diversispora</taxon>
    </lineage>
</organism>
<evidence type="ECO:0000256" key="3">
    <source>
        <dbReference type="PROSITE-ProRule" id="PRU10141"/>
    </source>
</evidence>
<dbReference type="SUPFAM" id="SSF56112">
    <property type="entry name" value="Protein kinase-like (PK-like)"/>
    <property type="match status" value="1"/>
</dbReference>
<sequence length="522" mass="58928">MAPKKTLKAIVERERVPINKSNGGSIVSNITTTPKKPAAKPPPAKTVDNWWGILEPMESGLSRIYLCENSHLLGRYNEYPTSSSFRSLPMDVRIAPEHCNIYKMNIGDNGNYRTAVYLNNLSNEGTVVRNIFVTAEIEIMANDDIFFPSSKVGGNGWYRFSPSGFFGKYSEIAHLGSGKFAQVKLVTNRHGPRQEEYAVKIIDKGLVSKKQLKSLKSEINIMNRCNHHALTKLYDIYEEGDKLYLLMEYVKDGDFFDFITKRRLTEDTTRIIFLQLFQAIQYLHSVRIVHRDLKPENILMADASQYRVKVSDFGLSKLLNAKYSLMNTICGTPTYVAPEIINPNTHVYGKSADMWSLGVILYICLCSYPPFSDQLAPPGILDQIRTCKYSFRSHHWDHISLDAKNLVQGLLTLEPESRLTVEEALNHPFMRRSTSIIPRPLQTTEPVSLTRVHNQSSSNVEIFQIINDGTSELTTGLEEDETFLTAASTIASASELSDFNGLSMCSDMRGDSNYESALQFEI</sequence>
<dbReference type="EMBL" id="CAJVPK010000519">
    <property type="protein sequence ID" value="CAG8521337.1"/>
    <property type="molecule type" value="Genomic_DNA"/>
</dbReference>
<feature type="domain" description="Protein kinase" evidence="5">
    <location>
        <begin position="169"/>
        <end position="430"/>
    </location>
</feature>
<dbReference type="AlphaFoldDB" id="A0A9N9FBD2"/>
<protein>
    <submittedName>
        <fullName evidence="6">6117_t:CDS:1</fullName>
    </submittedName>
</protein>
<dbReference type="GO" id="GO:0005524">
    <property type="term" value="F:ATP binding"/>
    <property type="evidence" value="ECO:0007669"/>
    <property type="project" value="UniProtKB-UniRule"/>
</dbReference>
<dbReference type="Pfam" id="PF00069">
    <property type="entry name" value="Pkinase"/>
    <property type="match status" value="1"/>
</dbReference>
<dbReference type="PANTHER" id="PTHR24347">
    <property type="entry name" value="SERINE/THREONINE-PROTEIN KINASE"/>
    <property type="match status" value="1"/>
</dbReference>
<feature type="binding site" evidence="3">
    <location>
        <position position="200"/>
    </location>
    <ligand>
        <name>ATP</name>
        <dbReference type="ChEBI" id="CHEBI:30616"/>
    </ligand>
</feature>
<dbReference type="InterPro" id="IPR000719">
    <property type="entry name" value="Prot_kinase_dom"/>
</dbReference>
<dbReference type="Proteomes" id="UP000789706">
    <property type="component" value="Unassembled WGS sequence"/>
</dbReference>
<accession>A0A9N9FBD2</accession>
<dbReference type="InterPro" id="IPR008984">
    <property type="entry name" value="SMAD_FHA_dom_sf"/>
</dbReference>
<dbReference type="InterPro" id="IPR008271">
    <property type="entry name" value="Ser/Thr_kinase_AS"/>
</dbReference>
<evidence type="ECO:0000256" key="4">
    <source>
        <dbReference type="SAM" id="MobiDB-lite"/>
    </source>
</evidence>
<evidence type="ECO:0000256" key="1">
    <source>
        <dbReference type="ARBA" id="ARBA00022741"/>
    </source>
</evidence>
<dbReference type="PROSITE" id="PS00107">
    <property type="entry name" value="PROTEIN_KINASE_ATP"/>
    <property type="match status" value="1"/>
</dbReference>
<dbReference type="SMART" id="SM00220">
    <property type="entry name" value="S_TKc"/>
    <property type="match status" value="1"/>
</dbReference>
<proteinExistence type="predicted"/>
<keyword evidence="2 3" id="KW-0067">ATP-binding</keyword>